<feature type="compositionally biased region" description="Basic and acidic residues" evidence="1">
    <location>
        <begin position="416"/>
        <end position="425"/>
    </location>
</feature>
<dbReference type="InterPro" id="IPR003323">
    <property type="entry name" value="OTU_dom"/>
</dbReference>
<dbReference type="PROSITE" id="PS50802">
    <property type="entry name" value="OTU"/>
    <property type="match status" value="1"/>
</dbReference>
<keyword evidence="4" id="KW-1185">Reference proteome</keyword>
<feature type="compositionally biased region" description="Polar residues" evidence="1">
    <location>
        <begin position="561"/>
        <end position="577"/>
    </location>
</feature>
<feature type="compositionally biased region" description="Polar residues" evidence="1">
    <location>
        <begin position="426"/>
        <end position="439"/>
    </location>
</feature>
<dbReference type="EMBL" id="CAJNOR010007525">
    <property type="protein sequence ID" value="CAF1618813.1"/>
    <property type="molecule type" value="Genomic_DNA"/>
</dbReference>
<name>A0A816C8W8_ADIRI</name>
<protein>
    <recommendedName>
        <fullName evidence="2">OTU domain-containing protein</fullName>
    </recommendedName>
</protein>
<feature type="region of interest" description="Disordered" evidence="1">
    <location>
        <begin position="415"/>
        <end position="479"/>
    </location>
</feature>
<feature type="region of interest" description="Disordered" evidence="1">
    <location>
        <begin position="1"/>
        <end position="24"/>
    </location>
</feature>
<feature type="compositionally biased region" description="Polar residues" evidence="1">
    <location>
        <begin position="1"/>
        <end position="20"/>
    </location>
</feature>
<comment type="caution">
    <text evidence="3">The sequence shown here is derived from an EMBL/GenBank/DDBJ whole genome shotgun (WGS) entry which is preliminary data.</text>
</comment>
<evidence type="ECO:0000313" key="4">
    <source>
        <dbReference type="Proteomes" id="UP000663828"/>
    </source>
</evidence>
<dbReference type="Proteomes" id="UP000663828">
    <property type="component" value="Unassembled WGS sequence"/>
</dbReference>
<gene>
    <name evidence="3" type="ORF">XAT740_LOCUS49943</name>
</gene>
<dbReference type="Pfam" id="PF02338">
    <property type="entry name" value="OTU"/>
    <property type="match status" value="1"/>
</dbReference>
<feature type="compositionally biased region" description="Low complexity" evidence="1">
    <location>
        <begin position="470"/>
        <end position="479"/>
    </location>
</feature>
<evidence type="ECO:0000313" key="3">
    <source>
        <dbReference type="EMBL" id="CAF1618813.1"/>
    </source>
</evidence>
<organism evidence="3 4">
    <name type="scientific">Adineta ricciae</name>
    <name type="common">Rotifer</name>
    <dbReference type="NCBI Taxonomy" id="249248"/>
    <lineage>
        <taxon>Eukaryota</taxon>
        <taxon>Metazoa</taxon>
        <taxon>Spiralia</taxon>
        <taxon>Gnathifera</taxon>
        <taxon>Rotifera</taxon>
        <taxon>Eurotatoria</taxon>
        <taxon>Bdelloidea</taxon>
        <taxon>Adinetida</taxon>
        <taxon>Adinetidae</taxon>
        <taxon>Adineta</taxon>
    </lineage>
</organism>
<accession>A0A816C8W8</accession>
<feature type="region of interest" description="Disordered" evidence="1">
    <location>
        <begin position="42"/>
        <end position="62"/>
    </location>
</feature>
<feature type="region of interest" description="Disordered" evidence="1">
    <location>
        <begin position="497"/>
        <end position="525"/>
    </location>
</feature>
<feature type="domain" description="OTU" evidence="2">
    <location>
        <begin position="142"/>
        <end position="310"/>
    </location>
</feature>
<sequence length="715" mass="81355">MAQIPAMTNPTNRTDTTNGPVKSIDGLRPHYYTTFQTHCCESKSDSTTTTTTTTTTPSTAPPTDILPIPKTIKTEAEQLLNHIHGCLIENLTEITSYTSDIPKVFFNADDHYHLQRYLIDRVVLKTMNEAHIINWNPALKQLYPIRTAGNGNCLLHAVLIAMVGIHDSNLYLRDRLAQFMDENRDVLKSYWRIERLRSDRSYGIRSEDSKLNDEWDEVCNLVHYEKSDDGQTARYLHFLEAVHIFSISNMLRRPIIVLAEDVIRNKNGEPISVNDLFGIYLPILSIPNECIREPIVLVYDHSHFCPLQTIINDLDPTAENFLPLYQSINHTYDQSLLPIRFLGDDISRDRSDTLLYDYLRIRTIKYDFDKKSVPLMIVCAELGRRNLSLRNNFFAVYHKYLVDFFEVQKPAVVEEEERKRQKQRDANNYTSPSISNDHSGWQLIRKGPIKPSPPSPAITPRTATGADNVQTRNRTTQTTEQRYLRADDNKEQAYVPKNGAVHFEKSPTKVQLSDKPADPPKTTTRDASIVVNNPEATRQLHITHIPENIQNIKNNEKPVNVSKTNPQNTFAKSGSGSERSRTEIPVRKILAAAPASARQSASTDRHRDTVSQCLVCQRNLQDRHHPSVYCSDCEHRMQYTAPVNPPANKPQIRSSSTNMYIQGYSTALTPVPKMPSNGRMICPRCRNINVLTGAYHHTGFSCSACQTPLSVAYHY</sequence>
<feature type="compositionally biased region" description="Low complexity" evidence="1">
    <location>
        <begin position="46"/>
        <end position="62"/>
    </location>
</feature>
<evidence type="ECO:0000256" key="1">
    <source>
        <dbReference type="SAM" id="MobiDB-lite"/>
    </source>
</evidence>
<dbReference type="CDD" id="cd22750">
    <property type="entry name" value="OTU_C64"/>
    <property type="match status" value="1"/>
</dbReference>
<reference evidence="3" key="1">
    <citation type="submission" date="2021-02" db="EMBL/GenBank/DDBJ databases">
        <authorList>
            <person name="Nowell W R."/>
        </authorList>
    </citation>
    <scope>NUCLEOTIDE SEQUENCE</scope>
</reference>
<evidence type="ECO:0000259" key="2">
    <source>
        <dbReference type="PROSITE" id="PS50802"/>
    </source>
</evidence>
<proteinExistence type="predicted"/>
<dbReference type="AlphaFoldDB" id="A0A816C8W8"/>
<feature type="region of interest" description="Disordered" evidence="1">
    <location>
        <begin position="557"/>
        <end position="583"/>
    </location>
</feature>